<protein>
    <submittedName>
        <fullName evidence="2">Uncharacterized protein</fullName>
    </submittedName>
</protein>
<sequence length="82" mass="9364">MQKSLSVLLKIQSSKERKQMGIKKSGMKFEIISNQNEKTLDKSNSQIPQKKSSPSIISPRNTKTKMTRLKSARKLFLKADIK</sequence>
<feature type="region of interest" description="Disordered" evidence="1">
    <location>
        <begin position="36"/>
        <end position="65"/>
    </location>
</feature>
<gene>
    <name evidence="2" type="ORF">M0811_11441</name>
</gene>
<reference evidence="2" key="1">
    <citation type="submission" date="2022-10" db="EMBL/GenBank/DDBJ databases">
        <title>Novel sulphate-reducing endosymbionts in the free-living metamonad Anaeramoeba.</title>
        <authorList>
            <person name="Jerlstrom-Hultqvist J."/>
            <person name="Cepicka I."/>
            <person name="Gallot-Lavallee L."/>
            <person name="Salas-Leiva D."/>
            <person name="Curtis B.A."/>
            <person name="Zahonova K."/>
            <person name="Pipaliya S."/>
            <person name="Dacks J."/>
            <person name="Roger A.J."/>
        </authorList>
    </citation>
    <scope>NUCLEOTIDE SEQUENCE</scope>
    <source>
        <strain evidence="2">BMAN</strain>
    </source>
</reference>
<dbReference type="Proteomes" id="UP001149090">
    <property type="component" value="Unassembled WGS sequence"/>
</dbReference>
<accession>A0A9Q0R8P8</accession>
<evidence type="ECO:0000256" key="1">
    <source>
        <dbReference type="SAM" id="MobiDB-lite"/>
    </source>
</evidence>
<evidence type="ECO:0000313" key="2">
    <source>
        <dbReference type="EMBL" id="KAJ5069929.1"/>
    </source>
</evidence>
<comment type="caution">
    <text evidence="2">The sequence shown here is derived from an EMBL/GenBank/DDBJ whole genome shotgun (WGS) entry which is preliminary data.</text>
</comment>
<dbReference type="EMBL" id="JAPDFW010000101">
    <property type="protein sequence ID" value="KAJ5069929.1"/>
    <property type="molecule type" value="Genomic_DNA"/>
</dbReference>
<keyword evidence="3" id="KW-1185">Reference proteome</keyword>
<name>A0A9Q0R8P8_ANAIG</name>
<organism evidence="2 3">
    <name type="scientific">Anaeramoeba ignava</name>
    <name type="common">Anaerobic marine amoeba</name>
    <dbReference type="NCBI Taxonomy" id="1746090"/>
    <lineage>
        <taxon>Eukaryota</taxon>
        <taxon>Metamonada</taxon>
        <taxon>Anaeramoebidae</taxon>
        <taxon>Anaeramoeba</taxon>
    </lineage>
</organism>
<feature type="compositionally biased region" description="Low complexity" evidence="1">
    <location>
        <begin position="42"/>
        <end position="59"/>
    </location>
</feature>
<evidence type="ECO:0000313" key="3">
    <source>
        <dbReference type="Proteomes" id="UP001149090"/>
    </source>
</evidence>
<proteinExistence type="predicted"/>
<dbReference type="AlphaFoldDB" id="A0A9Q0R8P8"/>